<evidence type="ECO:0000256" key="1">
    <source>
        <dbReference type="SAM" id="Phobius"/>
    </source>
</evidence>
<dbReference type="Pfam" id="PF19992">
    <property type="entry name" value="DUF6427"/>
    <property type="match status" value="1"/>
</dbReference>
<organism evidence="2 3">
    <name type="scientific">Pedobacter steynii</name>
    <dbReference type="NCBI Taxonomy" id="430522"/>
    <lineage>
        <taxon>Bacteria</taxon>
        <taxon>Pseudomonadati</taxon>
        <taxon>Bacteroidota</taxon>
        <taxon>Sphingobacteriia</taxon>
        <taxon>Sphingobacteriales</taxon>
        <taxon>Sphingobacteriaceae</taxon>
        <taxon>Pedobacter</taxon>
    </lineage>
</organism>
<dbReference type="RefSeq" id="WP_069378568.1">
    <property type="nucleotide sequence ID" value="NZ_CP017141.1"/>
</dbReference>
<keyword evidence="2" id="KW-0560">Oxidoreductase</keyword>
<keyword evidence="2" id="KW-0503">Monooxygenase</keyword>
<gene>
    <name evidence="2" type="ORF">BFS30_06650</name>
</gene>
<protein>
    <submittedName>
        <fullName evidence="2">Beta-carotene 15,15'-monooxygenase</fullName>
    </submittedName>
</protein>
<feature type="transmembrane region" description="Helical" evidence="1">
    <location>
        <begin position="179"/>
        <end position="199"/>
    </location>
</feature>
<feature type="transmembrane region" description="Helical" evidence="1">
    <location>
        <begin position="282"/>
        <end position="300"/>
    </location>
</feature>
<keyword evidence="1" id="KW-1133">Transmembrane helix</keyword>
<feature type="transmembrane region" description="Helical" evidence="1">
    <location>
        <begin position="259"/>
        <end position="276"/>
    </location>
</feature>
<keyword evidence="3" id="KW-1185">Reference proteome</keyword>
<feature type="transmembrane region" description="Helical" evidence="1">
    <location>
        <begin position="143"/>
        <end position="167"/>
    </location>
</feature>
<reference evidence="2 3" key="1">
    <citation type="submission" date="2016-08" db="EMBL/GenBank/DDBJ databases">
        <authorList>
            <person name="Seilhamer J.J."/>
        </authorList>
    </citation>
    <scope>NUCLEOTIDE SEQUENCE [LARGE SCALE GENOMIC DNA]</scope>
    <source>
        <strain evidence="2 3">DX4</strain>
    </source>
</reference>
<feature type="transmembrane region" description="Helical" evidence="1">
    <location>
        <begin position="307"/>
        <end position="325"/>
    </location>
</feature>
<evidence type="ECO:0000313" key="3">
    <source>
        <dbReference type="Proteomes" id="UP000094313"/>
    </source>
</evidence>
<sequence>MINQFRNLNPINLLLLFAYTFFMRMAIFADPPAQLNFEFLESYTKFFIQIPVQNTFSPIANAFFAAIIIYVQSILFNRVVNNHGLLNKPGFLPALLYVTAAGLFMPFLVLSPTLICNFLLIWIMDKFLKVGKSPNALMIMFDIGMIIAIGTLIYFPFIVMLVMMWFTLLLYRSFNGREWISGLIGFLTIFFFVWVFYYWNDSLSMFYKIWLPLGNKFPSVFKINYNDYLVLVPVLVMMVLAMIQLRENFFRSFISTRKAFQMLFIMFLVAIISVYTKPDFRLYHFLLCVPPGSVLLAYYFSNARKRWFYESLFLILVFAIQYFLFV</sequence>
<dbReference type="EMBL" id="CP017141">
    <property type="protein sequence ID" value="AOM76875.1"/>
    <property type="molecule type" value="Genomic_DNA"/>
</dbReference>
<name>A0A1D7QE31_9SPHI</name>
<dbReference type="OrthoDB" id="1115611at2"/>
<feature type="transmembrane region" description="Helical" evidence="1">
    <location>
        <begin position="59"/>
        <end position="80"/>
    </location>
</feature>
<keyword evidence="1" id="KW-0812">Transmembrane</keyword>
<proteinExistence type="predicted"/>
<keyword evidence="1" id="KW-0472">Membrane</keyword>
<feature type="transmembrane region" description="Helical" evidence="1">
    <location>
        <begin position="12"/>
        <end position="29"/>
    </location>
</feature>
<evidence type="ECO:0000313" key="2">
    <source>
        <dbReference type="EMBL" id="AOM76875.1"/>
    </source>
</evidence>
<dbReference type="GO" id="GO:0004497">
    <property type="term" value="F:monooxygenase activity"/>
    <property type="evidence" value="ECO:0007669"/>
    <property type="project" value="UniProtKB-KW"/>
</dbReference>
<accession>A0A1D7QE31</accession>
<dbReference type="AlphaFoldDB" id="A0A1D7QE31"/>
<feature type="transmembrane region" description="Helical" evidence="1">
    <location>
        <begin position="92"/>
        <end position="123"/>
    </location>
</feature>
<dbReference type="KEGG" id="psty:BFS30_06650"/>
<dbReference type="InterPro" id="IPR045625">
    <property type="entry name" value="DUF6427"/>
</dbReference>
<dbReference type="Proteomes" id="UP000094313">
    <property type="component" value="Chromosome"/>
</dbReference>
<feature type="transmembrane region" description="Helical" evidence="1">
    <location>
        <begin position="228"/>
        <end position="247"/>
    </location>
</feature>